<gene>
    <name evidence="7" type="primary">gcvT</name>
    <name evidence="11" type="ORF">Y5S_01873</name>
</gene>
<comment type="catalytic activity">
    <reaction evidence="6 7">
        <text>N(6)-[(R)-S(8)-aminomethyldihydrolipoyl]-L-lysyl-[protein] + (6S)-5,6,7,8-tetrahydrofolate = N(6)-[(R)-dihydrolipoyl]-L-lysyl-[protein] + (6R)-5,10-methylene-5,6,7,8-tetrahydrofolate + NH4(+)</text>
        <dbReference type="Rhea" id="RHEA:16945"/>
        <dbReference type="Rhea" id="RHEA-COMP:10475"/>
        <dbReference type="Rhea" id="RHEA-COMP:10492"/>
        <dbReference type="ChEBI" id="CHEBI:15636"/>
        <dbReference type="ChEBI" id="CHEBI:28938"/>
        <dbReference type="ChEBI" id="CHEBI:57453"/>
        <dbReference type="ChEBI" id="CHEBI:83100"/>
        <dbReference type="ChEBI" id="CHEBI:83143"/>
        <dbReference type="EC" id="2.1.2.10"/>
    </reaction>
</comment>
<dbReference type="AlphaFoldDB" id="A0A095UR15"/>
<dbReference type="GO" id="GO:0005960">
    <property type="term" value="C:glycine cleavage complex"/>
    <property type="evidence" value="ECO:0007669"/>
    <property type="project" value="InterPro"/>
</dbReference>
<dbReference type="PANTHER" id="PTHR43757">
    <property type="entry name" value="AMINOMETHYLTRANSFERASE"/>
    <property type="match status" value="1"/>
</dbReference>
<dbReference type="GO" id="GO:0005829">
    <property type="term" value="C:cytosol"/>
    <property type="evidence" value="ECO:0007669"/>
    <property type="project" value="TreeGrafter"/>
</dbReference>
<dbReference type="GO" id="GO:0019464">
    <property type="term" value="P:glycine decarboxylation via glycine cleavage system"/>
    <property type="evidence" value="ECO:0007669"/>
    <property type="project" value="UniProtKB-UniRule"/>
</dbReference>
<dbReference type="Gene3D" id="2.40.30.110">
    <property type="entry name" value="Aminomethyltransferase beta-barrel domains"/>
    <property type="match status" value="1"/>
</dbReference>
<dbReference type="HAMAP" id="MF_00259">
    <property type="entry name" value="GcvT"/>
    <property type="match status" value="1"/>
</dbReference>
<dbReference type="Proteomes" id="UP000029444">
    <property type="component" value="Unassembled WGS sequence"/>
</dbReference>
<comment type="similarity">
    <text evidence="1 7">Belongs to the GcvT family.</text>
</comment>
<keyword evidence="3 7" id="KW-0032">Aminotransferase</keyword>
<dbReference type="InterPro" id="IPR013977">
    <property type="entry name" value="GcvT_C"/>
</dbReference>
<comment type="function">
    <text evidence="7">The glycine cleavage system catalyzes the degradation of glycine.</text>
</comment>
<evidence type="ECO:0000256" key="5">
    <source>
        <dbReference type="ARBA" id="ARBA00031395"/>
    </source>
</evidence>
<keyword evidence="12" id="KW-1185">Reference proteome</keyword>
<dbReference type="eggNOG" id="COG0404">
    <property type="taxonomic scope" value="Bacteria"/>
</dbReference>
<protein>
    <recommendedName>
        <fullName evidence="2 7">Aminomethyltransferase</fullName>
        <ecNumber evidence="2 7">2.1.2.10</ecNumber>
    </recommendedName>
    <alternativeName>
        <fullName evidence="5 7">Glycine cleavage system T protein</fullName>
    </alternativeName>
</protein>
<proteinExistence type="inferred from homology"/>
<evidence type="ECO:0000256" key="3">
    <source>
        <dbReference type="ARBA" id="ARBA00022576"/>
    </source>
</evidence>
<dbReference type="Gene3D" id="3.30.70.1400">
    <property type="entry name" value="Aminomethyltransferase beta-barrel domains"/>
    <property type="match status" value="1"/>
</dbReference>
<dbReference type="GO" id="GO:0008483">
    <property type="term" value="F:transaminase activity"/>
    <property type="evidence" value="ECO:0007669"/>
    <property type="project" value="UniProtKB-KW"/>
</dbReference>
<organism evidence="11 12">
    <name type="scientific">Alcanivorax nanhaiticus</name>
    <dbReference type="NCBI Taxonomy" id="1177154"/>
    <lineage>
        <taxon>Bacteria</taxon>
        <taxon>Pseudomonadati</taxon>
        <taxon>Pseudomonadota</taxon>
        <taxon>Gammaproteobacteria</taxon>
        <taxon>Oceanospirillales</taxon>
        <taxon>Alcanivoracaceae</taxon>
        <taxon>Alcanivorax</taxon>
    </lineage>
</organism>
<feature type="domain" description="GCVT N-terminal" evidence="9">
    <location>
        <begin position="7"/>
        <end position="254"/>
    </location>
</feature>
<dbReference type="InterPro" id="IPR006223">
    <property type="entry name" value="GcvT"/>
</dbReference>
<dbReference type="RefSeq" id="WP_035232461.1">
    <property type="nucleotide sequence ID" value="NZ_ARXV01000006.1"/>
</dbReference>
<dbReference type="SUPFAM" id="SSF103025">
    <property type="entry name" value="Folate-binding domain"/>
    <property type="match status" value="1"/>
</dbReference>
<dbReference type="NCBIfam" id="NF001567">
    <property type="entry name" value="PRK00389.1"/>
    <property type="match status" value="1"/>
</dbReference>
<evidence type="ECO:0000256" key="8">
    <source>
        <dbReference type="PIRSR" id="PIRSR006487-1"/>
    </source>
</evidence>
<dbReference type="InterPro" id="IPR006222">
    <property type="entry name" value="GCVT_N"/>
</dbReference>
<dbReference type="OrthoDB" id="9774591at2"/>
<evidence type="ECO:0000256" key="6">
    <source>
        <dbReference type="ARBA" id="ARBA00047665"/>
    </source>
</evidence>
<dbReference type="PIRSF" id="PIRSF006487">
    <property type="entry name" value="GcvT"/>
    <property type="match status" value="1"/>
</dbReference>
<dbReference type="STRING" id="1177154.Y5S_01873"/>
<evidence type="ECO:0000256" key="7">
    <source>
        <dbReference type="HAMAP-Rule" id="MF_00259"/>
    </source>
</evidence>
<feature type="binding site" evidence="8">
    <location>
        <position position="194"/>
    </location>
    <ligand>
        <name>substrate</name>
    </ligand>
</feature>
<evidence type="ECO:0000313" key="12">
    <source>
        <dbReference type="Proteomes" id="UP000029444"/>
    </source>
</evidence>
<dbReference type="Gene3D" id="3.30.1360.120">
    <property type="entry name" value="Probable tRNA modification gtpase trme, domain 1"/>
    <property type="match status" value="1"/>
</dbReference>
<dbReference type="EMBL" id="ARXV01000006">
    <property type="protein sequence ID" value="KGD64965.1"/>
    <property type="molecule type" value="Genomic_DNA"/>
</dbReference>
<evidence type="ECO:0000313" key="11">
    <source>
        <dbReference type="EMBL" id="KGD64965.1"/>
    </source>
</evidence>
<evidence type="ECO:0000256" key="2">
    <source>
        <dbReference type="ARBA" id="ARBA00012616"/>
    </source>
</evidence>
<dbReference type="FunFam" id="2.40.30.110:FF:000001">
    <property type="entry name" value="Aminomethyltransferase"/>
    <property type="match status" value="1"/>
</dbReference>
<accession>A0A095UR15</accession>
<dbReference type="Gene3D" id="4.10.1250.10">
    <property type="entry name" value="Aminomethyltransferase fragment"/>
    <property type="match status" value="1"/>
</dbReference>
<dbReference type="InterPro" id="IPR028896">
    <property type="entry name" value="GcvT/YgfZ/DmdA"/>
</dbReference>
<sequence>MGHRTALYDAHVAAGGKIVDFGGWDMPINYGSQIEEHHAVRQKAGVFDVSHMTVVDVAGAGARDYLRHLLANDVDRITEGRALYSGMLNEYGGVIDDLIVYKRDNDYRLVVNCATRETDLEWMEAQAGGFAVDIHERPELAMLAIQGPQARELLASLLDGARAEAVNTLKVFHFAQANDWMIARTGYTGEDGVEIMLPAADAVALWDQLLAAGVAPAGLGARDTLRLEAGMNLYGNDMNDTITPLEANMGWTLVLNDRDFIGRQALLNQQERGHAELVGLVLEGKGVLRAHQKVLLANDEEGEITSGTFSPTLGKSIALARLPAGATGKVDVEIRNKRQPAQVVKAPFVRNGQAVYKEV</sequence>
<comment type="caution">
    <text evidence="11">The sequence shown here is derived from an EMBL/GenBank/DDBJ whole genome shotgun (WGS) entry which is preliminary data.</text>
</comment>
<dbReference type="PATRIC" id="fig|1177154.3.peg.1902"/>
<comment type="subunit">
    <text evidence="7">The glycine cleavage system is composed of four proteins: P, T, L and H.</text>
</comment>
<evidence type="ECO:0000259" key="9">
    <source>
        <dbReference type="Pfam" id="PF01571"/>
    </source>
</evidence>
<reference evidence="11 12" key="1">
    <citation type="submission" date="2012-09" db="EMBL/GenBank/DDBJ databases">
        <title>Genome Sequence of alkane-degrading Bacterium Alcanivorax sp. 19-m-6.</title>
        <authorList>
            <person name="Lai Q."/>
            <person name="Shao Z."/>
        </authorList>
    </citation>
    <scope>NUCLEOTIDE SEQUENCE [LARGE SCALE GENOMIC DNA]</scope>
    <source>
        <strain evidence="11 12">19-m-6</strain>
    </source>
</reference>
<dbReference type="FunFam" id="4.10.1250.10:FF:000001">
    <property type="entry name" value="Aminomethyltransferase"/>
    <property type="match status" value="1"/>
</dbReference>
<dbReference type="NCBIfam" id="TIGR00528">
    <property type="entry name" value="gcvT"/>
    <property type="match status" value="1"/>
</dbReference>
<dbReference type="GO" id="GO:0004047">
    <property type="term" value="F:aminomethyltransferase activity"/>
    <property type="evidence" value="ECO:0007669"/>
    <property type="project" value="UniProtKB-UniRule"/>
</dbReference>
<name>A0A095UR15_9GAMM</name>
<dbReference type="SUPFAM" id="SSF101790">
    <property type="entry name" value="Aminomethyltransferase beta-barrel domain"/>
    <property type="match status" value="1"/>
</dbReference>
<dbReference type="Pfam" id="PF01571">
    <property type="entry name" value="GCV_T"/>
    <property type="match status" value="1"/>
</dbReference>
<dbReference type="FunFam" id="3.30.70.1400:FF:000001">
    <property type="entry name" value="Aminomethyltransferase"/>
    <property type="match status" value="1"/>
</dbReference>
<dbReference type="Pfam" id="PF08669">
    <property type="entry name" value="GCV_T_C"/>
    <property type="match status" value="1"/>
</dbReference>
<evidence type="ECO:0000256" key="4">
    <source>
        <dbReference type="ARBA" id="ARBA00022679"/>
    </source>
</evidence>
<dbReference type="InterPro" id="IPR029043">
    <property type="entry name" value="GcvT/YgfZ_C"/>
</dbReference>
<dbReference type="InterPro" id="IPR027266">
    <property type="entry name" value="TrmE/GcvT-like"/>
</dbReference>
<dbReference type="PANTHER" id="PTHR43757:SF2">
    <property type="entry name" value="AMINOMETHYLTRANSFERASE, MITOCHONDRIAL"/>
    <property type="match status" value="1"/>
</dbReference>
<keyword evidence="4 7" id="KW-0808">Transferase</keyword>
<dbReference type="InterPro" id="IPR022903">
    <property type="entry name" value="GcvT_bac"/>
</dbReference>
<feature type="domain" description="Aminomethyltransferase C-terminal" evidence="10">
    <location>
        <begin position="277"/>
        <end position="349"/>
    </location>
</feature>
<evidence type="ECO:0000259" key="10">
    <source>
        <dbReference type="Pfam" id="PF08669"/>
    </source>
</evidence>
<evidence type="ECO:0000256" key="1">
    <source>
        <dbReference type="ARBA" id="ARBA00008609"/>
    </source>
</evidence>
<dbReference type="EC" id="2.1.2.10" evidence="2 7"/>